<protein>
    <submittedName>
        <fullName evidence="3">Predicted signal transduction protein containing a membrane domain, an EAL and a GGDEF domain</fullName>
    </submittedName>
</protein>
<dbReference type="InterPro" id="IPR035919">
    <property type="entry name" value="EAL_sf"/>
</dbReference>
<dbReference type="HOGENOM" id="CLU_000445_70_46_4"/>
<dbReference type="SUPFAM" id="SSF141868">
    <property type="entry name" value="EAL domain-like"/>
    <property type="match status" value="1"/>
</dbReference>
<dbReference type="Gene3D" id="3.30.70.270">
    <property type="match status" value="1"/>
</dbReference>
<organism evidence="3 4">
    <name type="scientific">Serpentinimonas maccroryi</name>
    <dbReference type="NCBI Taxonomy" id="1458426"/>
    <lineage>
        <taxon>Bacteria</taxon>
        <taxon>Pseudomonadati</taxon>
        <taxon>Pseudomonadota</taxon>
        <taxon>Betaproteobacteria</taxon>
        <taxon>Burkholderiales</taxon>
        <taxon>Comamonadaceae</taxon>
        <taxon>Serpentinimonas</taxon>
    </lineage>
</organism>
<evidence type="ECO:0000259" key="1">
    <source>
        <dbReference type="PROSITE" id="PS50883"/>
    </source>
</evidence>
<reference evidence="3 4" key="1">
    <citation type="journal article" date="2014" name="Nat. Commun.">
        <title>Physiological and genomic features of highly alkaliphilic hydrogen-utilizing Betaproteobacteria from a continental serpentinizing site.</title>
        <authorList>
            <person name="Suzuki S."/>
            <person name="Kuenen J.G."/>
            <person name="Schipper K."/>
            <person name="van der Velde S."/>
            <person name="Ishii S."/>
            <person name="Wu A."/>
            <person name="Sorokin D.Y."/>
            <person name="Tenney A."/>
            <person name="Meng X.Y."/>
            <person name="Morrill P.L."/>
            <person name="Kamagata Y."/>
            <person name="Muyzer G."/>
            <person name="Nealson K.H."/>
        </authorList>
    </citation>
    <scope>NUCLEOTIDE SEQUENCE [LARGE SCALE GENOMIC DNA]</scope>
    <source>
        <strain evidence="3 4">B1</strain>
    </source>
</reference>
<dbReference type="PROSITE" id="PS50887">
    <property type="entry name" value="GGDEF"/>
    <property type="match status" value="1"/>
</dbReference>
<dbReference type="FunFam" id="3.30.70.270:FF:000001">
    <property type="entry name" value="Diguanylate cyclase domain protein"/>
    <property type="match status" value="1"/>
</dbReference>
<dbReference type="InterPro" id="IPR000160">
    <property type="entry name" value="GGDEF_dom"/>
</dbReference>
<dbReference type="KEGG" id="cbab:SMCB_2384"/>
<dbReference type="PANTHER" id="PTHR33121">
    <property type="entry name" value="CYCLIC DI-GMP PHOSPHODIESTERASE PDEF"/>
    <property type="match status" value="1"/>
</dbReference>
<dbReference type="GO" id="GO:0071111">
    <property type="term" value="F:cyclic-guanylate-specific phosphodiesterase activity"/>
    <property type="evidence" value="ECO:0007669"/>
    <property type="project" value="InterPro"/>
</dbReference>
<dbReference type="InterPro" id="IPR043128">
    <property type="entry name" value="Rev_trsase/Diguanyl_cyclase"/>
</dbReference>
<dbReference type="STRING" id="1458426.SMCB_2384"/>
<evidence type="ECO:0000313" key="3">
    <source>
        <dbReference type="EMBL" id="BAO84612.1"/>
    </source>
</evidence>
<dbReference type="InterPro" id="IPR050706">
    <property type="entry name" value="Cyclic-di-GMP_PDE-like"/>
</dbReference>
<proteinExistence type="predicted"/>
<dbReference type="CDD" id="cd01948">
    <property type="entry name" value="EAL"/>
    <property type="match status" value="1"/>
</dbReference>
<dbReference type="Gene3D" id="3.20.20.450">
    <property type="entry name" value="EAL domain"/>
    <property type="match status" value="1"/>
</dbReference>
<dbReference type="Proteomes" id="UP000066014">
    <property type="component" value="Chromosome"/>
</dbReference>
<dbReference type="CDD" id="cd01949">
    <property type="entry name" value="GGDEF"/>
    <property type="match status" value="1"/>
</dbReference>
<dbReference type="SMART" id="SM00267">
    <property type="entry name" value="GGDEF"/>
    <property type="match status" value="1"/>
</dbReference>
<dbReference type="Pfam" id="PF00563">
    <property type="entry name" value="EAL"/>
    <property type="match status" value="1"/>
</dbReference>
<dbReference type="Pfam" id="PF00990">
    <property type="entry name" value="GGDEF"/>
    <property type="match status" value="1"/>
</dbReference>
<dbReference type="NCBIfam" id="TIGR00254">
    <property type="entry name" value="GGDEF"/>
    <property type="match status" value="1"/>
</dbReference>
<dbReference type="EMBL" id="AP014569">
    <property type="protein sequence ID" value="BAO84612.1"/>
    <property type="molecule type" value="Genomic_DNA"/>
</dbReference>
<name>A0A060NS48_9BURK</name>
<gene>
    <name evidence="3" type="ORF">SMCB_2384</name>
</gene>
<dbReference type="SUPFAM" id="SSF55073">
    <property type="entry name" value="Nucleotide cyclase"/>
    <property type="match status" value="1"/>
</dbReference>
<feature type="domain" description="EAL" evidence="1">
    <location>
        <begin position="483"/>
        <end position="727"/>
    </location>
</feature>
<keyword evidence="4" id="KW-1185">Reference proteome</keyword>
<dbReference type="RefSeq" id="WP_045537251.1">
    <property type="nucleotide sequence ID" value="NZ_AP014569.1"/>
</dbReference>
<dbReference type="PANTHER" id="PTHR33121:SF23">
    <property type="entry name" value="CYCLIC DI-GMP PHOSPHODIESTERASE PDEB"/>
    <property type="match status" value="1"/>
</dbReference>
<evidence type="ECO:0000313" key="4">
    <source>
        <dbReference type="Proteomes" id="UP000066014"/>
    </source>
</evidence>
<dbReference type="SMART" id="SM00052">
    <property type="entry name" value="EAL"/>
    <property type="match status" value="1"/>
</dbReference>
<sequence>MNAAAPPPQPASIAELRLYVLQRFASLLEGQMRTQALSNAISQMVAGVQSDVMLNLRQTLAALEPIDMPEASRGPLLAGLEQALQRCRNLEAALPLLVQARQRRGADNRSDLLSILLRFDDTAQKLSGTLVQKDLLERQSAVLEQIILSHENVTQWKLFVQNILCSFQRIFPFQFFFIAFSEGHGLSLNLYYVGNPSAENKQLARERLTRQMLHELRLPSDSAVDIEEFEIEPMEPQKPIDDVEMITVAVPEIHNLNLAGLLGVAYASAHHPEPQEIAIIRSILAVMVMVVGSSKALGRTLSELEYYSTHDPLTGLHNRRYFGEMLDYEVGRSTRHRHEFSLLMLDLDDFKDVNDTWGHPCGDQVLRRIAECLLLETRKGDLTARLGGDEFILMLTETGAAGAQVAAEKLRERLKGISYTAPDGKGFHVTTSVGVVTFPHDADTVSDLMAGVDMGLYRAKAQGKDGVGTMQAVGAQVRHNRLTRDLVEKLRLALKEDRVRPFFQPIYSGSGELYAYETLARLHEPDGQTISAGAFIETIEKYGMGRELDRAVVGHALHALKQRMLAGKAPVKLFINLSVQELQGRGVVGYAEQLCAELQIPPSTLVFELLERDAIGDMTHTRSFLTTLREKGFLFALDDFGSGYNSFHYLRELSFDFVKIDGAFVSNILNSRIDHSLVRNLTHLCQDIGIQVVAEFVESEPLWQALRAMGMDYAQGYHLGVPTPHMP</sequence>
<dbReference type="InterPro" id="IPR001633">
    <property type="entry name" value="EAL_dom"/>
</dbReference>
<dbReference type="InterPro" id="IPR029787">
    <property type="entry name" value="Nucleotide_cyclase"/>
</dbReference>
<feature type="domain" description="GGDEF" evidence="2">
    <location>
        <begin position="338"/>
        <end position="472"/>
    </location>
</feature>
<dbReference type="AlphaFoldDB" id="A0A060NS48"/>
<evidence type="ECO:0000259" key="2">
    <source>
        <dbReference type="PROSITE" id="PS50887"/>
    </source>
</evidence>
<dbReference type="PROSITE" id="PS50883">
    <property type="entry name" value="EAL"/>
    <property type="match status" value="1"/>
</dbReference>
<accession>A0A060NS48</accession>